<keyword evidence="3" id="KW-1185">Reference proteome</keyword>
<feature type="region of interest" description="Disordered" evidence="1">
    <location>
        <begin position="21"/>
        <end position="72"/>
    </location>
</feature>
<feature type="compositionally biased region" description="Polar residues" evidence="1">
    <location>
        <begin position="28"/>
        <end position="58"/>
    </location>
</feature>
<accession>A0A3D9B0X4</accession>
<evidence type="ECO:0000256" key="1">
    <source>
        <dbReference type="SAM" id="MobiDB-lite"/>
    </source>
</evidence>
<dbReference type="AlphaFoldDB" id="A0A3D9B0X4"/>
<gene>
    <name evidence="2" type="ORF">DRF67_12255</name>
</gene>
<dbReference type="EMBL" id="QNVV01000010">
    <property type="protein sequence ID" value="REC46988.1"/>
    <property type="molecule type" value="Genomic_DNA"/>
</dbReference>
<evidence type="ECO:0000313" key="3">
    <source>
        <dbReference type="Proteomes" id="UP000256257"/>
    </source>
</evidence>
<organism evidence="2 3">
    <name type="scientific">Chryseobacterium pennipullorum</name>
    <dbReference type="NCBI Taxonomy" id="2258963"/>
    <lineage>
        <taxon>Bacteria</taxon>
        <taxon>Pseudomonadati</taxon>
        <taxon>Bacteroidota</taxon>
        <taxon>Flavobacteriia</taxon>
        <taxon>Flavobacteriales</taxon>
        <taxon>Weeksellaceae</taxon>
        <taxon>Chryseobacterium group</taxon>
        <taxon>Chryseobacterium</taxon>
    </lineage>
</organism>
<proteinExistence type="predicted"/>
<dbReference type="Proteomes" id="UP000256257">
    <property type="component" value="Unassembled WGS sequence"/>
</dbReference>
<evidence type="ECO:0000313" key="2">
    <source>
        <dbReference type="EMBL" id="REC46988.1"/>
    </source>
</evidence>
<dbReference type="OrthoDB" id="1269751at2"/>
<comment type="caution">
    <text evidence="2">The sequence shown here is derived from an EMBL/GenBank/DDBJ whole genome shotgun (WGS) entry which is preliminary data.</text>
</comment>
<name>A0A3D9B0X4_9FLAO</name>
<protein>
    <submittedName>
        <fullName evidence="2">Uncharacterized protein</fullName>
    </submittedName>
</protein>
<sequence>MKLFLSLTLFAAGLIISCTKQQQQQPQSTSTGTFNTGDSMVSGSAQVTPDSGDNTLPMDSTAYDVDSIKNSK</sequence>
<reference evidence="2 3" key="1">
    <citation type="submission" date="2018-06" db="EMBL/GenBank/DDBJ databases">
        <title>Novel Chryseobacterium species.</title>
        <authorList>
            <person name="Newman J."/>
            <person name="Hugo C."/>
            <person name="Oosthuizen L."/>
            <person name="Charimba G."/>
        </authorList>
    </citation>
    <scope>NUCLEOTIDE SEQUENCE [LARGE SCALE GENOMIC DNA]</scope>
    <source>
        <strain evidence="2 3">7_F195</strain>
    </source>
</reference>
<dbReference type="PROSITE" id="PS51257">
    <property type="entry name" value="PROKAR_LIPOPROTEIN"/>
    <property type="match status" value="1"/>
</dbReference>
<dbReference type="RefSeq" id="WP_115928585.1">
    <property type="nucleotide sequence ID" value="NZ_QNVV01000010.1"/>
</dbReference>